<evidence type="ECO:0000313" key="2">
    <source>
        <dbReference type="EMBL" id="MQY17722.1"/>
    </source>
</evidence>
<sequence length="51" mass="5353">MGGFADRAGQAGVLSNRLLHSRIRDSHMWSIAAVAVVSAVVIGVAFVKSFP</sequence>
<dbReference type="AlphaFoldDB" id="A0A7K0CXQ5"/>
<evidence type="ECO:0000313" key="3">
    <source>
        <dbReference type="Proteomes" id="UP000438448"/>
    </source>
</evidence>
<dbReference type="Proteomes" id="UP000438448">
    <property type="component" value="Unassembled WGS sequence"/>
</dbReference>
<accession>A0A7K0CXQ5</accession>
<protein>
    <submittedName>
        <fullName evidence="2">Uncharacterized protein</fullName>
    </submittedName>
</protein>
<keyword evidence="3" id="KW-1185">Reference proteome</keyword>
<keyword evidence="1" id="KW-0812">Transmembrane</keyword>
<evidence type="ECO:0000256" key="1">
    <source>
        <dbReference type="SAM" id="Phobius"/>
    </source>
</evidence>
<organism evidence="2 3">
    <name type="scientific">Nocardia macrotermitis</name>
    <dbReference type="NCBI Taxonomy" id="2585198"/>
    <lineage>
        <taxon>Bacteria</taxon>
        <taxon>Bacillati</taxon>
        <taxon>Actinomycetota</taxon>
        <taxon>Actinomycetes</taxon>
        <taxon>Mycobacteriales</taxon>
        <taxon>Nocardiaceae</taxon>
        <taxon>Nocardia</taxon>
    </lineage>
</organism>
<proteinExistence type="predicted"/>
<keyword evidence="1" id="KW-0472">Membrane</keyword>
<keyword evidence="1" id="KW-1133">Transmembrane helix</keyword>
<name>A0A7K0CXQ5_9NOCA</name>
<dbReference type="EMBL" id="WEGK01000001">
    <property type="protein sequence ID" value="MQY17722.1"/>
    <property type="molecule type" value="Genomic_DNA"/>
</dbReference>
<feature type="transmembrane region" description="Helical" evidence="1">
    <location>
        <begin position="28"/>
        <end position="47"/>
    </location>
</feature>
<comment type="caution">
    <text evidence="2">The sequence shown here is derived from an EMBL/GenBank/DDBJ whole genome shotgun (WGS) entry which is preliminary data.</text>
</comment>
<gene>
    <name evidence="2" type="ORF">NRB20_07860</name>
</gene>
<reference evidence="2 3" key="1">
    <citation type="submission" date="2019-10" db="EMBL/GenBank/DDBJ databases">
        <title>Nocardia macrotermitis sp. nov. and Nocardia aurantia sp. nov., isolated from the gut of fungus growing-termite Macrotermes natalensis.</title>
        <authorList>
            <person name="Benndorf R."/>
            <person name="Schwitalla J."/>
            <person name="Martin K."/>
            <person name="De Beer W."/>
            <person name="Kaster A.-K."/>
            <person name="Vollmers J."/>
            <person name="Poulsen M."/>
            <person name="Beemelmanns C."/>
        </authorList>
    </citation>
    <scope>NUCLEOTIDE SEQUENCE [LARGE SCALE GENOMIC DNA]</scope>
    <source>
        <strain evidence="2 3">RB20</strain>
    </source>
</reference>